<dbReference type="PROSITE" id="PS00878">
    <property type="entry name" value="ODR_DC_2_1"/>
    <property type="match status" value="1"/>
</dbReference>
<dbReference type="Gene3D" id="2.40.37.10">
    <property type="entry name" value="Lyase, Ornithine Decarboxylase, Chain A, domain 1"/>
    <property type="match status" value="1"/>
</dbReference>
<comment type="cofactor">
    <cofactor evidence="1 6 7">
        <name>pyridoxal 5'-phosphate</name>
        <dbReference type="ChEBI" id="CHEBI:597326"/>
    </cofactor>
</comment>
<dbReference type="EMBL" id="VBOW01000016">
    <property type="protein sequence ID" value="TMQ60191.1"/>
    <property type="molecule type" value="Genomic_DNA"/>
</dbReference>
<evidence type="ECO:0000313" key="11">
    <source>
        <dbReference type="Proteomes" id="UP000316852"/>
    </source>
</evidence>
<evidence type="ECO:0000256" key="3">
    <source>
        <dbReference type="ARBA" id="ARBA00022898"/>
    </source>
</evidence>
<dbReference type="UniPathway" id="UPA00034">
    <property type="reaction ID" value="UER00027"/>
</dbReference>
<dbReference type="NCBIfam" id="TIGR01048">
    <property type="entry name" value="lysA"/>
    <property type="match status" value="1"/>
</dbReference>
<evidence type="ECO:0000256" key="8">
    <source>
        <dbReference type="SAM" id="MobiDB-lite"/>
    </source>
</evidence>
<dbReference type="SUPFAM" id="SSF50621">
    <property type="entry name" value="Alanine racemase C-terminal domain-like"/>
    <property type="match status" value="1"/>
</dbReference>
<keyword evidence="4 7" id="KW-0456">Lyase</keyword>
<dbReference type="InterPro" id="IPR000183">
    <property type="entry name" value="Orn/DAP/Arg_de-COase"/>
</dbReference>
<dbReference type="InterPro" id="IPR022644">
    <property type="entry name" value="De-COase2_N"/>
</dbReference>
<organism evidence="10 11">
    <name type="scientific">Eiseniibacteriota bacterium</name>
    <dbReference type="NCBI Taxonomy" id="2212470"/>
    <lineage>
        <taxon>Bacteria</taxon>
        <taxon>Candidatus Eiseniibacteriota</taxon>
    </lineage>
</organism>
<evidence type="ECO:0000259" key="9">
    <source>
        <dbReference type="Pfam" id="PF02784"/>
    </source>
</evidence>
<dbReference type="Gene3D" id="3.20.20.10">
    <property type="entry name" value="Alanine racemase"/>
    <property type="match status" value="1"/>
</dbReference>
<evidence type="ECO:0000256" key="1">
    <source>
        <dbReference type="ARBA" id="ARBA00001933"/>
    </source>
</evidence>
<protein>
    <recommendedName>
        <fullName evidence="5 7">Diaminopimelate decarboxylase</fullName>
        <ecNumber evidence="5 7">4.1.1.20</ecNumber>
    </recommendedName>
</protein>
<evidence type="ECO:0000313" key="10">
    <source>
        <dbReference type="EMBL" id="TMQ60191.1"/>
    </source>
</evidence>
<dbReference type="EC" id="4.1.1.20" evidence="5 7"/>
<keyword evidence="7" id="KW-0028">Amino-acid biosynthesis</keyword>
<proteinExistence type="predicted"/>
<dbReference type="Pfam" id="PF02784">
    <property type="entry name" value="Orn_Arg_deC_N"/>
    <property type="match status" value="1"/>
</dbReference>
<dbReference type="GO" id="GO:0008836">
    <property type="term" value="F:diaminopimelate decarboxylase activity"/>
    <property type="evidence" value="ECO:0007669"/>
    <property type="project" value="UniProtKB-UniRule"/>
</dbReference>
<dbReference type="CDD" id="cd06828">
    <property type="entry name" value="PLPDE_III_DapDC"/>
    <property type="match status" value="1"/>
</dbReference>
<dbReference type="AlphaFoldDB" id="A0A538T974"/>
<dbReference type="Proteomes" id="UP000316852">
    <property type="component" value="Unassembled WGS sequence"/>
</dbReference>
<evidence type="ECO:0000256" key="2">
    <source>
        <dbReference type="ARBA" id="ARBA00022793"/>
    </source>
</evidence>
<dbReference type="GO" id="GO:0009089">
    <property type="term" value="P:lysine biosynthetic process via diaminopimelate"/>
    <property type="evidence" value="ECO:0007669"/>
    <property type="project" value="UniProtKB-UniRule"/>
</dbReference>
<evidence type="ECO:0000256" key="7">
    <source>
        <dbReference type="RuleBase" id="RU003738"/>
    </source>
</evidence>
<dbReference type="PRINTS" id="PR01179">
    <property type="entry name" value="ODADCRBXLASE"/>
</dbReference>
<feature type="domain" description="Orn/DAP/Arg decarboxylase 2 N-terminal" evidence="9">
    <location>
        <begin position="94"/>
        <end position="324"/>
    </location>
</feature>
<dbReference type="InterPro" id="IPR029066">
    <property type="entry name" value="PLP-binding_barrel"/>
</dbReference>
<dbReference type="InterPro" id="IPR002986">
    <property type="entry name" value="DAP_deCOOHase_LysA"/>
</dbReference>
<reference evidence="10 11" key="1">
    <citation type="journal article" date="2019" name="Nat. Microbiol.">
        <title>Mediterranean grassland soil C-N compound turnover is dependent on rainfall and depth, and is mediated by genomically divergent microorganisms.</title>
        <authorList>
            <person name="Diamond S."/>
            <person name="Andeer P.F."/>
            <person name="Li Z."/>
            <person name="Crits-Christoph A."/>
            <person name="Burstein D."/>
            <person name="Anantharaman K."/>
            <person name="Lane K.R."/>
            <person name="Thomas B.C."/>
            <person name="Pan C."/>
            <person name="Northen T.R."/>
            <person name="Banfield J.F."/>
        </authorList>
    </citation>
    <scope>NUCLEOTIDE SEQUENCE [LARGE SCALE GENOMIC DNA]</scope>
    <source>
        <strain evidence="10">WS_6</strain>
    </source>
</reference>
<accession>A0A538T974</accession>
<sequence>MGRRAGLQAGRRPGTARGADSERVRGGSSRASPFFFALYALRESVLFGPMLDLARYPLDRLASRVGTPFYLYDGDELRSSVTRFAEIVGRPGLAGRYAMKANSCRKILDVVLEAGLWIDAVSGNEVLRARRAGFPGGSEPPVILLTTDVFRDNALETVLEHRVMPNVGSPGMIGELRAGGYRGPIAVRVNPGFGQGHVESCDTGGPSSKHGVWPDRLADVRRLAAEARLPITTLHVHVGTGPELREFDTNVGRLVEFLKGLLPDFPDTESVNLGGGIPHPYHPDGSSYDLASLRALLDEAGGIFSDTAGRAIRVEVEPGRCLVAGGAVLVARVRDVKETRANARGQGHTFVMVDAGFCDLLRPALYGSYHHIQVWGPGAEAPDEPCIVAGPLCESGDIFTRGDRELVRPRLMPRPGPGALLVLQDAGAYGSAMSSNYLSIGRAAEVWWETGRGTLIARRETVEDIVSVECDVPL</sequence>
<name>A0A538T974_UNCEI</name>
<dbReference type="InterPro" id="IPR022653">
    <property type="entry name" value="De-COase2_pyr-phos_BS"/>
</dbReference>
<evidence type="ECO:0000256" key="5">
    <source>
        <dbReference type="NCBIfam" id="TIGR01048"/>
    </source>
</evidence>
<comment type="caution">
    <text evidence="10">The sequence shown here is derived from an EMBL/GenBank/DDBJ whole genome shotgun (WGS) entry which is preliminary data.</text>
</comment>
<dbReference type="SUPFAM" id="SSF51419">
    <property type="entry name" value="PLP-binding barrel"/>
    <property type="match status" value="1"/>
</dbReference>
<feature type="region of interest" description="Disordered" evidence="8">
    <location>
        <begin position="1"/>
        <end position="28"/>
    </location>
</feature>
<comment type="catalytic activity">
    <reaction evidence="7">
        <text>meso-2,6-diaminopimelate + H(+) = L-lysine + CO2</text>
        <dbReference type="Rhea" id="RHEA:15101"/>
        <dbReference type="ChEBI" id="CHEBI:15378"/>
        <dbReference type="ChEBI" id="CHEBI:16526"/>
        <dbReference type="ChEBI" id="CHEBI:32551"/>
        <dbReference type="ChEBI" id="CHEBI:57791"/>
        <dbReference type="EC" id="4.1.1.20"/>
    </reaction>
</comment>
<dbReference type="PRINTS" id="PR01181">
    <property type="entry name" value="DAPDCRBXLASE"/>
</dbReference>
<gene>
    <name evidence="10" type="primary">lysA</name>
    <name evidence="10" type="ORF">E6K76_02370</name>
</gene>
<keyword evidence="7" id="KW-0457">Lysine biosynthesis</keyword>
<keyword evidence="2 7" id="KW-0210">Decarboxylase</keyword>
<dbReference type="PANTHER" id="PTHR43727:SF2">
    <property type="entry name" value="GROUP IV DECARBOXYLASE"/>
    <property type="match status" value="1"/>
</dbReference>
<dbReference type="InterPro" id="IPR009006">
    <property type="entry name" value="Ala_racemase/Decarboxylase_C"/>
</dbReference>
<feature type="active site" description="Proton donor" evidence="6">
    <location>
        <position position="393"/>
    </location>
</feature>
<evidence type="ECO:0000256" key="6">
    <source>
        <dbReference type="PIRSR" id="PIRSR600183-50"/>
    </source>
</evidence>
<comment type="pathway">
    <text evidence="7">Amino-acid biosynthesis; L-lysine biosynthesis via DAP pathway; L-lysine from DL-2,6-diaminopimelate: step 1/1.</text>
</comment>
<dbReference type="PANTHER" id="PTHR43727">
    <property type="entry name" value="DIAMINOPIMELATE DECARBOXYLASE"/>
    <property type="match status" value="1"/>
</dbReference>
<feature type="modified residue" description="N6-(pyridoxal phosphate)lysine" evidence="6">
    <location>
        <position position="100"/>
    </location>
</feature>
<evidence type="ECO:0000256" key="4">
    <source>
        <dbReference type="ARBA" id="ARBA00023239"/>
    </source>
</evidence>
<keyword evidence="3 6" id="KW-0663">Pyridoxal phosphate</keyword>